<dbReference type="InterPro" id="IPR005162">
    <property type="entry name" value="Retrotrans_gag_dom"/>
</dbReference>
<dbReference type="KEGG" id="adu:107490525"/>
<evidence type="ECO:0000259" key="2">
    <source>
        <dbReference type="Pfam" id="PF03732"/>
    </source>
</evidence>
<evidence type="ECO:0000256" key="1">
    <source>
        <dbReference type="SAM" id="MobiDB-lite"/>
    </source>
</evidence>
<dbReference type="SUPFAM" id="SSF56672">
    <property type="entry name" value="DNA/RNA polymerases"/>
    <property type="match status" value="1"/>
</dbReference>
<feature type="compositionally biased region" description="Basic and acidic residues" evidence="1">
    <location>
        <begin position="196"/>
        <end position="205"/>
    </location>
</feature>
<name>A0A6P4DE61_ARADU</name>
<feature type="region of interest" description="Disordered" evidence="1">
    <location>
        <begin position="187"/>
        <end position="209"/>
    </location>
</feature>
<protein>
    <submittedName>
        <fullName evidence="4">Uncharacterized protein LOC107490525</fullName>
    </submittedName>
</protein>
<dbReference type="Gene3D" id="2.40.70.10">
    <property type="entry name" value="Acid Proteases"/>
    <property type="match status" value="1"/>
</dbReference>
<gene>
    <name evidence="4" type="primary">LOC107490525</name>
</gene>
<sequence length="691" mass="78321">MGATPFYRSILEVRLPKHFDKPTDMRYDRTQDPLEHLTAFEARMNLEGVGDEVRCRAFPVTLAGPAIWWFNNLPQGSVTGFADISPAFLAQLTTRIAKAKHPINLLGVTQRPGETTRKYLDRFNDECLEIDALTDSVASLCLTNRLLNEDFRKHLTTKPVWTMQEIQCVAREYINDEEVRWVVTANKRQPSHNQTRHHESGERPREHARKFTNYTPLTAPIMEVYQKIAEKGILSKPRPLKDRTGRNKSLYCEYHKGYRHKTQDCFDLKDALVQAIRDGKLAEFSQIIREPRRRNRDHEGEDRSRAIRRCQEPERDDHSLMMVNVVTVRNSAPRSRSVQKKDANVLVVSSSFARSSQRLPSISFGPEDQWFDEVLESPPMVIMARVGTGLVKQILMDTGAHSNIIFRNVFDALGLRDANLATHQHGVVGLGDHFIKPDGIIFLPTSMGQGQRRRTVMANFVVLRDSTAYNIILGRKTINDLGAAISTKLLVMKFVTDDGSMGSIRGDLETAVACDHASLSLRKKSKEASGVFLADLDARIDDKPRPEPEGDLEKFRVGDTEEKFTFINRNLPHELKEPLMEMIRANADLFAWTPSDMPGIDPQLMSHSLAVKPEAQPVAQRRRKISQERAEELARQTAGLLEAGFIRELDCSTWLSNVVLVKKAQWEVENVCGLLRPQQSVPQGLLSPSQH</sequence>
<proteinExistence type="predicted"/>
<reference evidence="4" key="2">
    <citation type="submission" date="2025-08" db="UniProtKB">
        <authorList>
            <consortium name="RefSeq"/>
        </authorList>
    </citation>
    <scope>IDENTIFICATION</scope>
    <source>
        <tissue evidence="4">Whole plant</tissue>
    </source>
</reference>
<accession>A0A6P4DE61</accession>
<dbReference type="CDD" id="cd00303">
    <property type="entry name" value="retropepsin_like"/>
    <property type="match status" value="1"/>
</dbReference>
<dbReference type="SUPFAM" id="SSF50630">
    <property type="entry name" value="Acid proteases"/>
    <property type="match status" value="1"/>
</dbReference>
<evidence type="ECO:0000313" key="3">
    <source>
        <dbReference type="Proteomes" id="UP000515211"/>
    </source>
</evidence>
<dbReference type="PANTHER" id="PTHR33223:SF10">
    <property type="entry name" value="AMINOTRANSFERASE-LIKE PLANT MOBILE DOMAIN-CONTAINING PROTEIN"/>
    <property type="match status" value="1"/>
</dbReference>
<feature type="domain" description="Retrotransposon gag" evidence="2">
    <location>
        <begin position="57"/>
        <end position="131"/>
    </location>
</feature>
<dbReference type="Pfam" id="PF03732">
    <property type="entry name" value="Retrotrans_gag"/>
    <property type="match status" value="1"/>
</dbReference>
<reference evidence="3" key="1">
    <citation type="journal article" date="2016" name="Nat. Genet.">
        <title>The genome sequences of Arachis duranensis and Arachis ipaensis, the diploid ancestors of cultivated peanut.</title>
        <authorList>
            <person name="Bertioli D.J."/>
            <person name="Cannon S.B."/>
            <person name="Froenicke L."/>
            <person name="Huang G."/>
            <person name="Farmer A.D."/>
            <person name="Cannon E.K."/>
            <person name="Liu X."/>
            <person name="Gao D."/>
            <person name="Clevenger J."/>
            <person name="Dash S."/>
            <person name="Ren L."/>
            <person name="Moretzsohn M.C."/>
            <person name="Shirasawa K."/>
            <person name="Huang W."/>
            <person name="Vidigal B."/>
            <person name="Abernathy B."/>
            <person name="Chu Y."/>
            <person name="Niederhuth C.E."/>
            <person name="Umale P."/>
            <person name="Araujo A.C."/>
            <person name="Kozik A."/>
            <person name="Kim K.D."/>
            <person name="Burow M.D."/>
            <person name="Varshney R.K."/>
            <person name="Wang X."/>
            <person name="Zhang X."/>
            <person name="Barkley N."/>
            <person name="Guimaraes P.M."/>
            <person name="Isobe S."/>
            <person name="Guo B."/>
            <person name="Liao B."/>
            <person name="Stalker H.T."/>
            <person name="Schmitz R.J."/>
            <person name="Scheffler B.E."/>
            <person name="Leal-Bertioli S.C."/>
            <person name="Xun X."/>
            <person name="Jackson S.A."/>
            <person name="Michelmore R."/>
            <person name="Ozias-Akins P."/>
        </authorList>
    </citation>
    <scope>NUCLEOTIDE SEQUENCE [LARGE SCALE GENOMIC DNA]</scope>
    <source>
        <strain evidence="3">cv. V14167</strain>
    </source>
</reference>
<dbReference type="AlphaFoldDB" id="A0A6P4DE61"/>
<dbReference type="GeneID" id="107490525"/>
<organism evidence="3 4">
    <name type="scientific">Arachis duranensis</name>
    <name type="common">Wild peanut</name>
    <dbReference type="NCBI Taxonomy" id="130453"/>
    <lineage>
        <taxon>Eukaryota</taxon>
        <taxon>Viridiplantae</taxon>
        <taxon>Streptophyta</taxon>
        <taxon>Embryophyta</taxon>
        <taxon>Tracheophyta</taxon>
        <taxon>Spermatophyta</taxon>
        <taxon>Magnoliopsida</taxon>
        <taxon>eudicotyledons</taxon>
        <taxon>Gunneridae</taxon>
        <taxon>Pentapetalae</taxon>
        <taxon>rosids</taxon>
        <taxon>fabids</taxon>
        <taxon>Fabales</taxon>
        <taxon>Fabaceae</taxon>
        <taxon>Papilionoideae</taxon>
        <taxon>50 kb inversion clade</taxon>
        <taxon>dalbergioids sensu lato</taxon>
        <taxon>Dalbergieae</taxon>
        <taxon>Pterocarpus clade</taxon>
        <taxon>Arachis</taxon>
    </lineage>
</organism>
<dbReference type="InterPro" id="IPR021109">
    <property type="entry name" value="Peptidase_aspartic_dom_sf"/>
</dbReference>
<dbReference type="PANTHER" id="PTHR33223">
    <property type="entry name" value="CCHC-TYPE DOMAIN-CONTAINING PROTEIN"/>
    <property type="match status" value="1"/>
</dbReference>
<dbReference type="InterPro" id="IPR043502">
    <property type="entry name" value="DNA/RNA_pol_sf"/>
</dbReference>
<dbReference type="Proteomes" id="UP000515211">
    <property type="component" value="Chromosome 5"/>
</dbReference>
<evidence type="ECO:0000313" key="4">
    <source>
        <dbReference type="RefSeq" id="XP_015966785.1"/>
    </source>
</evidence>
<dbReference type="Gene3D" id="3.10.10.10">
    <property type="entry name" value="HIV Type 1 Reverse Transcriptase, subunit A, domain 1"/>
    <property type="match status" value="1"/>
</dbReference>
<dbReference type="RefSeq" id="XP_015966785.1">
    <property type="nucleotide sequence ID" value="XM_016111299.1"/>
</dbReference>
<keyword evidence="3" id="KW-1185">Reference proteome</keyword>